<reference evidence="3" key="1">
    <citation type="submission" date="2015-11" db="EMBL/GenBank/DDBJ databases">
        <title>De novo transcriptome assembly of four potential Pierce s Disease insect vectors from Arizona vineyards.</title>
        <authorList>
            <person name="Tassone E.E."/>
        </authorList>
    </citation>
    <scope>NUCLEOTIDE SEQUENCE</scope>
</reference>
<dbReference type="SUPFAM" id="SSF52047">
    <property type="entry name" value="RNI-like"/>
    <property type="match status" value="1"/>
</dbReference>
<gene>
    <name evidence="3" type="ORF">g.941</name>
</gene>
<dbReference type="InterPro" id="IPR032675">
    <property type="entry name" value="LRR_dom_sf"/>
</dbReference>
<feature type="domain" description="F-box/LRR-repeat protein 15-like leucin rich repeat" evidence="2">
    <location>
        <begin position="34"/>
        <end position="170"/>
    </location>
</feature>
<dbReference type="GO" id="GO:0005737">
    <property type="term" value="C:cytoplasm"/>
    <property type="evidence" value="ECO:0007669"/>
    <property type="project" value="TreeGrafter"/>
</dbReference>
<accession>A0A1B6GMC0</accession>
<dbReference type="InterPro" id="IPR057207">
    <property type="entry name" value="FBXL15_LRR"/>
</dbReference>
<dbReference type="EMBL" id="GECZ01006173">
    <property type="protein sequence ID" value="JAS63596.1"/>
    <property type="molecule type" value="Transcribed_RNA"/>
</dbReference>
<name>A0A1B6GMC0_9HEMI</name>
<dbReference type="Gene3D" id="3.80.10.10">
    <property type="entry name" value="Ribonuclease Inhibitor"/>
    <property type="match status" value="2"/>
</dbReference>
<dbReference type="CDD" id="cd22126">
    <property type="entry name" value="F-box_FBXL15"/>
    <property type="match status" value="1"/>
</dbReference>
<dbReference type="PANTHER" id="PTHR13382">
    <property type="entry name" value="MITOCHONDRIAL ATP SYNTHASE COUPLING FACTOR B"/>
    <property type="match status" value="1"/>
</dbReference>
<evidence type="ECO:0000313" key="3">
    <source>
        <dbReference type="EMBL" id="JAS63596.1"/>
    </source>
</evidence>
<evidence type="ECO:0000259" key="2">
    <source>
        <dbReference type="Pfam" id="PF25372"/>
    </source>
</evidence>
<organism evidence="3">
    <name type="scientific">Cuerna arida</name>
    <dbReference type="NCBI Taxonomy" id="1464854"/>
    <lineage>
        <taxon>Eukaryota</taxon>
        <taxon>Metazoa</taxon>
        <taxon>Ecdysozoa</taxon>
        <taxon>Arthropoda</taxon>
        <taxon>Hexapoda</taxon>
        <taxon>Insecta</taxon>
        <taxon>Pterygota</taxon>
        <taxon>Neoptera</taxon>
        <taxon>Paraneoptera</taxon>
        <taxon>Hemiptera</taxon>
        <taxon>Auchenorrhyncha</taxon>
        <taxon>Membracoidea</taxon>
        <taxon>Cicadellidae</taxon>
        <taxon>Cicadellinae</taxon>
        <taxon>Proconiini</taxon>
        <taxon>Cuerna</taxon>
    </lineage>
</organism>
<evidence type="ECO:0000256" key="1">
    <source>
        <dbReference type="ARBA" id="ARBA00022786"/>
    </source>
</evidence>
<sequence>MEDARPSFIDLYWEDILYTKVLPLLSIKDLFSMRRVSTRYKLLIDSYFSRMKVLNLSPFSQVFNGAALQVLRQHCTHLHVVMMANCNWLTDDLLIPLLENNVSITKLILNNCSRLSSICLQPVMINCKNLKILSLANCKWMTIGCLHALTLHQHSLEGVDFSGCSLIDNGDSLNNFLMLSPKIKVLNLSRLGCVNDTTLSVLARAAKQLETLNITACLNVTGYGMSLLIEYCRNLESVFCGDCPLVHNGLKIPATKNIQLIPPYPCKPDIILCRLNV</sequence>
<dbReference type="Pfam" id="PF25372">
    <property type="entry name" value="DUF7885"/>
    <property type="match status" value="1"/>
</dbReference>
<dbReference type="InterPro" id="IPR050648">
    <property type="entry name" value="F-box_LRR-repeat"/>
</dbReference>
<proteinExistence type="predicted"/>
<keyword evidence="1" id="KW-0833">Ubl conjugation pathway</keyword>
<protein>
    <recommendedName>
        <fullName evidence="2">F-box/LRR-repeat protein 15-like leucin rich repeat domain-containing protein</fullName>
    </recommendedName>
</protein>
<dbReference type="AlphaFoldDB" id="A0A1B6GMC0"/>